<gene>
    <name evidence="1" type="ORF">Pint_31143</name>
</gene>
<dbReference type="Proteomes" id="UP001163603">
    <property type="component" value="Chromosome 11"/>
</dbReference>
<comment type="caution">
    <text evidence="1">The sequence shown here is derived from an EMBL/GenBank/DDBJ whole genome shotgun (WGS) entry which is preliminary data.</text>
</comment>
<protein>
    <submittedName>
        <fullName evidence="1">Uncharacterized protein</fullName>
    </submittedName>
</protein>
<reference evidence="2" key="1">
    <citation type="journal article" date="2023" name="G3 (Bethesda)">
        <title>Genome assembly and association tests identify interacting loci associated with vigor, precocity, and sex in interspecific pistachio rootstocks.</title>
        <authorList>
            <person name="Palmer W."/>
            <person name="Jacygrad E."/>
            <person name="Sagayaradj S."/>
            <person name="Cavanaugh K."/>
            <person name="Han R."/>
            <person name="Bertier L."/>
            <person name="Beede B."/>
            <person name="Kafkas S."/>
            <person name="Golino D."/>
            <person name="Preece J."/>
            <person name="Michelmore R."/>
        </authorList>
    </citation>
    <scope>NUCLEOTIDE SEQUENCE [LARGE SCALE GENOMIC DNA]</scope>
</reference>
<sequence length="90" mass="10472">MEFVLRNIVTFEQCHCEENFINDCVDLMNFLLNSSKDVDLLVKNGIIQNWLRNSKGVSILFHNLVLELASSETYDGRFYFSSVAEDLNKY</sequence>
<name>A0ACC0XSV5_9ROSI</name>
<evidence type="ECO:0000313" key="2">
    <source>
        <dbReference type="Proteomes" id="UP001163603"/>
    </source>
</evidence>
<proteinExistence type="predicted"/>
<organism evidence="1 2">
    <name type="scientific">Pistacia integerrima</name>
    <dbReference type="NCBI Taxonomy" id="434235"/>
    <lineage>
        <taxon>Eukaryota</taxon>
        <taxon>Viridiplantae</taxon>
        <taxon>Streptophyta</taxon>
        <taxon>Embryophyta</taxon>
        <taxon>Tracheophyta</taxon>
        <taxon>Spermatophyta</taxon>
        <taxon>Magnoliopsida</taxon>
        <taxon>eudicotyledons</taxon>
        <taxon>Gunneridae</taxon>
        <taxon>Pentapetalae</taxon>
        <taxon>rosids</taxon>
        <taxon>malvids</taxon>
        <taxon>Sapindales</taxon>
        <taxon>Anacardiaceae</taxon>
        <taxon>Pistacia</taxon>
    </lineage>
</organism>
<keyword evidence="2" id="KW-1185">Reference proteome</keyword>
<dbReference type="EMBL" id="CM047746">
    <property type="protein sequence ID" value="KAJ0021349.1"/>
    <property type="molecule type" value="Genomic_DNA"/>
</dbReference>
<evidence type="ECO:0000313" key="1">
    <source>
        <dbReference type="EMBL" id="KAJ0021349.1"/>
    </source>
</evidence>
<accession>A0ACC0XSV5</accession>